<evidence type="ECO:0000256" key="5">
    <source>
        <dbReference type="ARBA" id="ARBA00023235"/>
    </source>
</evidence>
<dbReference type="InterPro" id="IPR015421">
    <property type="entry name" value="PyrdxlP-dep_Trfase_major"/>
</dbReference>
<sequence>MEHKISTEIFKKAEKYIPGGVNSPVRAFKSVNRKAPIFACKGKGAKIWDEDGNEYIDYICSWGPLILGHNPENVINGVREAIEMGSSFGLPTKMEVELAELITKCCPSIEKVRLTTSGTEATMSAVRVARAYTNRNKILKFEGCYHGHSDSLLVKSGSGLLTDGYQDSNGITDGVLKDTLTVPFGNISAIKTVLEKKDVACLIMEPVPANMGMIYPDVKFLKEVRELCTSTGTILIFDEVISGFRLALGGAQEFFGITPDMTTLGKIIGGGYPVGAFGGKAEIMELIAPVGRVYHAGTLSGNPVSVRAGYETISYLYNNRETLYKTLEEKTQYLVNNIKELAAKYNVPACVNTIGSLFTIFFTERPEVNNLEDALSSNTENFAIYFNTMLEDGIVCPPSQFEAHFISMAHTKEDLDKTLLSIEKAFKVIGEKNNGK</sequence>
<dbReference type="EMBL" id="LS483487">
    <property type="protein sequence ID" value="SQJ15561.1"/>
    <property type="molecule type" value="Genomic_DNA"/>
</dbReference>
<dbReference type="Gene3D" id="3.40.640.10">
    <property type="entry name" value="Type I PLP-dependent aspartate aminotransferase-like (Major domain)"/>
    <property type="match status" value="1"/>
</dbReference>
<dbReference type="HAMAP" id="MF_00375">
    <property type="entry name" value="HemL_aminotrans_3"/>
    <property type="match status" value="1"/>
</dbReference>
<dbReference type="KEGG" id="ful:C4N20_05715"/>
<dbReference type="InterPro" id="IPR004639">
    <property type="entry name" value="4pyrrol_synth_GluAld_NH2Trfase"/>
</dbReference>
<dbReference type="RefSeq" id="WP_005979816.1">
    <property type="nucleotide sequence ID" value="NZ_CABKNW010000004.1"/>
</dbReference>
<keyword evidence="4 7" id="KW-0663">Pyridoxal phosphate</keyword>
<dbReference type="FunFam" id="3.40.640.10:FF:000021">
    <property type="entry name" value="Glutamate-1-semialdehyde 2,1-aminomutase"/>
    <property type="match status" value="1"/>
</dbReference>
<evidence type="ECO:0000256" key="3">
    <source>
        <dbReference type="ARBA" id="ARBA00008981"/>
    </source>
</evidence>
<evidence type="ECO:0000313" key="9">
    <source>
        <dbReference type="Proteomes" id="UP000249008"/>
    </source>
</evidence>
<dbReference type="GO" id="GO:0042286">
    <property type="term" value="F:glutamate-1-semialdehyde 2,1-aminomutase activity"/>
    <property type="evidence" value="ECO:0007669"/>
    <property type="project" value="UniProtKB-UniRule"/>
</dbReference>
<dbReference type="SUPFAM" id="SSF53383">
    <property type="entry name" value="PLP-dependent transferases"/>
    <property type="match status" value="1"/>
</dbReference>
<evidence type="ECO:0000256" key="6">
    <source>
        <dbReference type="ARBA" id="ARBA00023244"/>
    </source>
</evidence>
<keyword evidence="5 7" id="KW-0413">Isomerase</keyword>
<dbReference type="GO" id="GO:0006782">
    <property type="term" value="P:protoporphyrinogen IX biosynthetic process"/>
    <property type="evidence" value="ECO:0007669"/>
    <property type="project" value="UniProtKB-UniRule"/>
</dbReference>
<dbReference type="InterPro" id="IPR015422">
    <property type="entry name" value="PyrdxlP-dep_Trfase_small"/>
</dbReference>
<dbReference type="GO" id="GO:0030170">
    <property type="term" value="F:pyridoxal phosphate binding"/>
    <property type="evidence" value="ECO:0007669"/>
    <property type="project" value="InterPro"/>
</dbReference>
<dbReference type="EC" id="5.4.3.8" evidence="7"/>
<dbReference type="CDD" id="cd00610">
    <property type="entry name" value="OAT_like"/>
    <property type="match status" value="1"/>
</dbReference>
<dbReference type="PANTHER" id="PTHR43713">
    <property type="entry name" value="GLUTAMATE-1-SEMIALDEHYDE 2,1-AMINOMUTASE"/>
    <property type="match status" value="1"/>
</dbReference>
<dbReference type="NCBIfam" id="NF000818">
    <property type="entry name" value="PRK00062.1"/>
    <property type="match status" value="1"/>
</dbReference>
<dbReference type="InterPro" id="IPR049704">
    <property type="entry name" value="Aminotrans_3_PPA_site"/>
</dbReference>
<dbReference type="AlphaFoldDB" id="A0AAX2JEJ7"/>
<protein>
    <recommendedName>
        <fullName evidence="7">Glutamate-1-semialdehyde 2,1-aminomutase</fullName>
        <shortName evidence="7">GSA</shortName>
        <ecNumber evidence="7">5.4.3.8</ecNumber>
    </recommendedName>
    <alternativeName>
        <fullName evidence="7">Glutamate-1-semialdehyde aminotransferase</fullName>
        <shortName evidence="7">GSA-AT</shortName>
    </alternativeName>
</protein>
<proteinExistence type="inferred from homology"/>
<name>A0AAX2JEJ7_9FUSO</name>
<dbReference type="GO" id="GO:0008483">
    <property type="term" value="F:transaminase activity"/>
    <property type="evidence" value="ECO:0007669"/>
    <property type="project" value="InterPro"/>
</dbReference>
<comment type="cofactor">
    <cofactor evidence="1 7">
        <name>pyridoxal 5'-phosphate</name>
        <dbReference type="ChEBI" id="CHEBI:597326"/>
    </cofactor>
</comment>
<dbReference type="InterPro" id="IPR005814">
    <property type="entry name" value="Aminotrans_3"/>
</dbReference>
<comment type="similarity">
    <text evidence="3 7">Belongs to the class-III pyridoxal-phosphate-dependent aminotransferase family. HemL subfamily.</text>
</comment>
<dbReference type="InterPro" id="IPR015424">
    <property type="entry name" value="PyrdxlP-dep_Trfase"/>
</dbReference>
<dbReference type="PROSITE" id="PS00600">
    <property type="entry name" value="AA_TRANSFER_CLASS_3"/>
    <property type="match status" value="1"/>
</dbReference>
<comment type="subcellular location">
    <subcellularLocation>
        <location evidence="7">Cytoplasm</location>
    </subcellularLocation>
</comment>
<dbReference type="Gene3D" id="3.90.1150.10">
    <property type="entry name" value="Aspartate Aminotransferase, domain 1"/>
    <property type="match status" value="1"/>
</dbReference>
<keyword evidence="6 7" id="KW-0627">Porphyrin biosynthesis</keyword>
<feature type="modified residue" description="N6-(pyridoxal phosphate)lysine" evidence="7">
    <location>
        <position position="266"/>
    </location>
</feature>
<evidence type="ECO:0000256" key="7">
    <source>
        <dbReference type="HAMAP-Rule" id="MF_00375"/>
    </source>
</evidence>
<dbReference type="Proteomes" id="UP000249008">
    <property type="component" value="Chromosome 1"/>
</dbReference>
<accession>A0AAX2JEJ7</accession>
<evidence type="ECO:0000256" key="1">
    <source>
        <dbReference type="ARBA" id="ARBA00001933"/>
    </source>
</evidence>
<comment type="pathway">
    <text evidence="2">Porphyrin-containing compound metabolism; protoporphyrin-IX biosynthesis; 5-aminolevulinate from L-glutamyl-tRNA(Glu): step 2/2.</text>
</comment>
<dbReference type="NCBIfam" id="TIGR00713">
    <property type="entry name" value="hemL"/>
    <property type="match status" value="1"/>
</dbReference>
<dbReference type="GO" id="GO:0005737">
    <property type="term" value="C:cytoplasm"/>
    <property type="evidence" value="ECO:0007669"/>
    <property type="project" value="UniProtKB-SubCell"/>
</dbReference>
<evidence type="ECO:0000256" key="2">
    <source>
        <dbReference type="ARBA" id="ARBA00004819"/>
    </source>
</evidence>
<comment type="subunit">
    <text evidence="7">Homodimer.</text>
</comment>
<evidence type="ECO:0000313" key="8">
    <source>
        <dbReference type="EMBL" id="SQJ15561.1"/>
    </source>
</evidence>
<organism evidence="8 9">
    <name type="scientific">Fusobacterium ulcerans</name>
    <dbReference type="NCBI Taxonomy" id="861"/>
    <lineage>
        <taxon>Bacteria</taxon>
        <taxon>Fusobacteriati</taxon>
        <taxon>Fusobacteriota</taxon>
        <taxon>Fusobacteriia</taxon>
        <taxon>Fusobacteriales</taxon>
        <taxon>Fusobacteriaceae</taxon>
        <taxon>Fusobacterium</taxon>
    </lineage>
</organism>
<dbReference type="Pfam" id="PF00202">
    <property type="entry name" value="Aminotran_3"/>
    <property type="match status" value="1"/>
</dbReference>
<dbReference type="PANTHER" id="PTHR43713:SF3">
    <property type="entry name" value="GLUTAMATE-1-SEMIALDEHYDE 2,1-AMINOMUTASE 1, CHLOROPLASTIC-RELATED"/>
    <property type="match status" value="1"/>
</dbReference>
<evidence type="ECO:0000256" key="4">
    <source>
        <dbReference type="ARBA" id="ARBA00022898"/>
    </source>
</evidence>
<comment type="catalytic activity">
    <reaction evidence="7">
        <text>(S)-4-amino-5-oxopentanoate = 5-aminolevulinate</text>
        <dbReference type="Rhea" id="RHEA:14265"/>
        <dbReference type="ChEBI" id="CHEBI:57501"/>
        <dbReference type="ChEBI" id="CHEBI:356416"/>
        <dbReference type="EC" id="5.4.3.8"/>
    </reaction>
</comment>
<gene>
    <name evidence="7 8" type="primary">hemL</name>
    <name evidence="8" type="ORF">NCTC12112_03030</name>
</gene>
<dbReference type="GeneID" id="78454296"/>
<reference evidence="8 9" key="1">
    <citation type="submission" date="2018-06" db="EMBL/GenBank/DDBJ databases">
        <authorList>
            <consortium name="Pathogen Informatics"/>
            <person name="Doyle S."/>
        </authorList>
    </citation>
    <scope>NUCLEOTIDE SEQUENCE [LARGE SCALE GENOMIC DNA]</scope>
    <source>
        <strain evidence="8 9">NCTC12112</strain>
    </source>
</reference>
<keyword evidence="7" id="KW-0963">Cytoplasm</keyword>